<keyword evidence="3" id="KW-0812">Transmembrane</keyword>
<dbReference type="PRINTS" id="PR00080">
    <property type="entry name" value="SDRFAMILY"/>
</dbReference>
<sequence>MANLSSTVIAQALGDQRKQRLLLLISLYLIGALVIYFYIYDILVLTILALTFWYAYDHIKAYTRDCLDPQGKYVYITGCDSGFGLEAAKAIRDLGFGVIAGCLDDNSPGAIELKARPWVKKIEVVILDVSNEASVLACAREVKDICRDQGSLWAVINNAGINCMGPAELVTMEMFHRCAEVNLFGAIRVIKSVLPLIRQAEGLIVNVTSERGFNPWKDSSPYCATKFGLEAFSACLRREMEVFKVKVITVAPGEFAGATSIAKQKMNEQLIEKLLQSRSALSLQEQQEAYTKESVTDISARIEAAVKKSCSSCEPVVSVYIDAVLNADPKRCYLIHGFKRQCLDPLIILARCRPFIPEKVVHVVEKILFSILG</sequence>
<accession>A0AAV2HIL7</accession>
<reference evidence="4 5" key="1">
    <citation type="submission" date="2024-04" db="EMBL/GenBank/DDBJ databases">
        <authorList>
            <consortium name="Genoscope - CEA"/>
            <person name="William W."/>
        </authorList>
    </citation>
    <scope>NUCLEOTIDE SEQUENCE [LARGE SCALE GENOMIC DNA]</scope>
</reference>
<evidence type="ECO:0000256" key="2">
    <source>
        <dbReference type="RuleBase" id="RU000363"/>
    </source>
</evidence>
<keyword evidence="1" id="KW-0560">Oxidoreductase</keyword>
<evidence type="ECO:0000313" key="4">
    <source>
        <dbReference type="EMBL" id="CAL1533823.1"/>
    </source>
</evidence>
<evidence type="ECO:0000313" key="5">
    <source>
        <dbReference type="Proteomes" id="UP001497497"/>
    </source>
</evidence>
<comment type="similarity">
    <text evidence="2">Belongs to the short-chain dehydrogenases/reductases (SDR) family.</text>
</comment>
<dbReference type="Gene3D" id="3.40.50.720">
    <property type="entry name" value="NAD(P)-binding Rossmann-like Domain"/>
    <property type="match status" value="1"/>
</dbReference>
<dbReference type="PRINTS" id="PR00081">
    <property type="entry name" value="GDHRDH"/>
</dbReference>
<dbReference type="Proteomes" id="UP001497497">
    <property type="component" value="Unassembled WGS sequence"/>
</dbReference>
<comment type="caution">
    <text evidence="4">The sequence shown here is derived from an EMBL/GenBank/DDBJ whole genome shotgun (WGS) entry which is preliminary data.</text>
</comment>
<keyword evidence="5" id="KW-1185">Reference proteome</keyword>
<dbReference type="GO" id="GO:0016491">
    <property type="term" value="F:oxidoreductase activity"/>
    <property type="evidence" value="ECO:0007669"/>
    <property type="project" value="UniProtKB-KW"/>
</dbReference>
<gene>
    <name evidence="4" type="ORF">GSLYS_00007783001</name>
</gene>
<dbReference type="SUPFAM" id="SSF51735">
    <property type="entry name" value="NAD(P)-binding Rossmann-fold domains"/>
    <property type="match status" value="1"/>
</dbReference>
<keyword evidence="3" id="KW-1133">Transmembrane helix</keyword>
<proteinExistence type="inferred from homology"/>
<protein>
    <submittedName>
        <fullName evidence="4">Uncharacterized protein</fullName>
    </submittedName>
</protein>
<dbReference type="PANTHER" id="PTHR43313">
    <property type="entry name" value="SHORT-CHAIN DEHYDROGENASE/REDUCTASE FAMILY 9C"/>
    <property type="match status" value="1"/>
</dbReference>
<dbReference type="EMBL" id="CAXITT010000153">
    <property type="protein sequence ID" value="CAL1533823.1"/>
    <property type="molecule type" value="Genomic_DNA"/>
</dbReference>
<dbReference type="Pfam" id="PF00106">
    <property type="entry name" value="adh_short"/>
    <property type="match status" value="1"/>
</dbReference>
<organism evidence="4 5">
    <name type="scientific">Lymnaea stagnalis</name>
    <name type="common">Great pond snail</name>
    <name type="synonym">Helix stagnalis</name>
    <dbReference type="NCBI Taxonomy" id="6523"/>
    <lineage>
        <taxon>Eukaryota</taxon>
        <taxon>Metazoa</taxon>
        <taxon>Spiralia</taxon>
        <taxon>Lophotrochozoa</taxon>
        <taxon>Mollusca</taxon>
        <taxon>Gastropoda</taxon>
        <taxon>Heterobranchia</taxon>
        <taxon>Euthyneura</taxon>
        <taxon>Panpulmonata</taxon>
        <taxon>Hygrophila</taxon>
        <taxon>Lymnaeoidea</taxon>
        <taxon>Lymnaeidae</taxon>
        <taxon>Lymnaea</taxon>
    </lineage>
</organism>
<dbReference type="InterPro" id="IPR036291">
    <property type="entry name" value="NAD(P)-bd_dom_sf"/>
</dbReference>
<dbReference type="GO" id="GO:0008202">
    <property type="term" value="P:steroid metabolic process"/>
    <property type="evidence" value="ECO:0007669"/>
    <property type="project" value="TreeGrafter"/>
</dbReference>
<dbReference type="PANTHER" id="PTHR43313:SF50">
    <property type="entry name" value="GH26015P"/>
    <property type="match status" value="1"/>
</dbReference>
<evidence type="ECO:0000256" key="3">
    <source>
        <dbReference type="SAM" id="Phobius"/>
    </source>
</evidence>
<evidence type="ECO:0000256" key="1">
    <source>
        <dbReference type="ARBA" id="ARBA00023002"/>
    </source>
</evidence>
<dbReference type="InterPro" id="IPR002347">
    <property type="entry name" value="SDR_fam"/>
</dbReference>
<feature type="transmembrane region" description="Helical" evidence="3">
    <location>
        <begin position="21"/>
        <end position="54"/>
    </location>
</feature>
<keyword evidence="3" id="KW-0472">Membrane</keyword>
<dbReference type="AlphaFoldDB" id="A0AAV2HIL7"/>
<name>A0AAV2HIL7_LYMST</name>
<dbReference type="InterPro" id="IPR020904">
    <property type="entry name" value="Sc_DH/Rdtase_CS"/>
</dbReference>
<dbReference type="PROSITE" id="PS00061">
    <property type="entry name" value="ADH_SHORT"/>
    <property type="match status" value="1"/>
</dbReference>